<dbReference type="InterPro" id="IPR002201">
    <property type="entry name" value="Glyco_trans_9"/>
</dbReference>
<dbReference type="AlphaFoldDB" id="A0A1F5RFZ2"/>
<proteinExistence type="predicted"/>
<dbReference type="PANTHER" id="PTHR30160:SF7">
    <property type="entry name" value="ADP-HEPTOSE--LPS HEPTOSYLTRANSFERASE 2"/>
    <property type="match status" value="1"/>
</dbReference>
<dbReference type="GO" id="GO:0008713">
    <property type="term" value="F:ADP-heptose-lipopolysaccharide heptosyltransferase activity"/>
    <property type="evidence" value="ECO:0007669"/>
    <property type="project" value="TreeGrafter"/>
</dbReference>
<reference evidence="3 4" key="1">
    <citation type="journal article" date="2016" name="Nat. Commun.">
        <title>Thousands of microbial genomes shed light on interconnected biogeochemical processes in an aquifer system.</title>
        <authorList>
            <person name="Anantharaman K."/>
            <person name="Brown C.T."/>
            <person name="Hug L.A."/>
            <person name="Sharon I."/>
            <person name="Castelle C.J."/>
            <person name="Probst A.J."/>
            <person name="Thomas B.C."/>
            <person name="Singh A."/>
            <person name="Wilkins M.J."/>
            <person name="Karaoz U."/>
            <person name="Brodie E.L."/>
            <person name="Williams K.H."/>
            <person name="Hubbard S.S."/>
            <person name="Banfield J.F."/>
        </authorList>
    </citation>
    <scope>NUCLEOTIDE SEQUENCE [LARGE SCALE GENOMIC DNA]</scope>
</reference>
<accession>A0A1F5RFZ2</accession>
<comment type="caution">
    <text evidence="3">The sequence shown here is derived from an EMBL/GenBank/DDBJ whole genome shotgun (WGS) entry which is preliminary data.</text>
</comment>
<evidence type="ECO:0000256" key="2">
    <source>
        <dbReference type="ARBA" id="ARBA00022679"/>
    </source>
</evidence>
<evidence type="ECO:0008006" key="5">
    <source>
        <dbReference type="Google" id="ProtNLM"/>
    </source>
</evidence>
<dbReference type="Proteomes" id="UP000177230">
    <property type="component" value="Unassembled WGS sequence"/>
</dbReference>
<dbReference type="GO" id="GO:0009244">
    <property type="term" value="P:lipopolysaccharide core region biosynthetic process"/>
    <property type="evidence" value="ECO:0007669"/>
    <property type="project" value="TreeGrafter"/>
</dbReference>
<dbReference type="PANTHER" id="PTHR30160">
    <property type="entry name" value="TETRAACYLDISACCHARIDE 4'-KINASE-RELATED"/>
    <property type="match status" value="1"/>
</dbReference>
<sequence length="373" mass="42092">MNPTIDCKDFNGYKPCRPGWLCETCQEQKPRGKKILIINLDALGAVLMTTALLPAIKRQDPQSTLHWVTLPMAIPLLQNNPYIDRIWPYDFETVTILQAIKYHKIYSIDKAYRSDALAMLIQAEEKLGFALDQNGAITHFNPEAEYAYRLGIDDDLKFKKNQVTGIQFLAQALALDYQGEDYVLELTPEEKDWARQYRLDNGIGKNDIVIGFNTGCSDLFPNKKMTVEQHLELIGRIQNELPNARIMLLGGKAESQRNKEIKDRAGAFIINSPTDQGIRRGMVYVDACDLVITGDTSAMHMAIALKKQVVVWFGLSCASEIELFGRGEKIVPDLDCSPCWKRSCDSLECVKDLDLGAIFKAAKKGYNHLKINR</sequence>
<keyword evidence="2" id="KW-0808">Transferase</keyword>
<gene>
    <name evidence="3" type="ORF">A2024_09555</name>
</gene>
<dbReference type="SUPFAM" id="SSF53756">
    <property type="entry name" value="UDP-Glycosyltransferase/glycogen phosphorylase"/>
    <property type="match status" value="1"/>
</dbReference>
<dbReference type="GO" id="GO:0005829">
    <property type="term" value="C:cytosol"/>
    <property type="evidence" value="ECO:0007669"/>
    <property type="project" value="TreeGrafter"/>
</dbReference>
<keyword evidence="1" id="KW-0328">Glycosyltransferase</keyword>
<dbReference type="CDD" id="cd03789">
    <property type="entry name" value="GT9_LPS_heptosyltransferase"/>
    <property type="match status" value="1"/>
</dbReference>
<organism evidence="3 4">
    <name type="scientific">Candidatus Edwardsbacteria bacterium GWF2_54_11</name>
    <dbReference type="NCBI Taxonomy" id="1817851"/>
    <lineage>
        <taxon>Bacteria</taxon>
        <taxon>Candidatus Edwardsiibacteriota</taxon>
    </lineage>
</organism>
<evidence type="ECO:0000256" key="1">
    <source>
        <dbReference type="ARBA" id="ARBA00022676"/>
    </source>
</evidence>
<name>A0A1F5RFZ2_9BACT</name>
<evidence type="ECO:0000313" key="3">
    <source>
        <dbReference type="EMBL" id="OGF13234.1"/>
    </source>
</evidence>
<dbReference type="EMBL" id="MFFM01000023">
    <property type="protein sequence ID" value="OGF13234.1"/>
    <property type="molecule type" value="Genomic_DNA"/>
</dbReference>
<dbReference type="Gene3D" id="3.40.50.2000">
    <property type="entry name" value="Glycogen Phosphorylase B"/>
    <property type="match status" value="2"/>
</dbReference>
<evidence type="ECO:0000313" key="4">
    <source>
        <dbReference type="Proteomes" id="UP000177230"/>
    </source>
</evidence>
<dbReference type="Pfam" id="PF01075">
    <property type="entry name" value="Glyco_transf_9"/>
    <property type="match status" value="1"/>
</dbReference>
<dbReference type="InterPro" id="IPR051199">
    <property type="entry name" value="LPS_LOS_Heptosyltrfase"/>
</dbReference>
<protein>
    <recommendedName>
        <fullName evidence="5">Heptosyltransferase</fullName>
    </recommendedName>
</protein>